<name>A0A3Q0EET0_CARSF</name>
<accession>A0A3Q0EET0</accession>
<evidence type="ECO:0000313" key="5">
    <source>
        <dbReference type="RefSeq" id="XP_021574614.1"/>
    </source>
</evidence>
<dbReference type="AlphaFoldDB" id="A0A3Q0EET0"/>
<dbReference type="GO" id="GO:0071013">
    <property type="term" value="C:catalytic step 2 spliceosome"/>
    <property type="evidence" value="ECO:0007669"/>
    <property type="project" value="TreeGrafter"/>
</dbReference>
<dbReference type="GO" id="GO:0000398">
    <property type="term" value="P:mRNA splicing, via spliceosome"/>
    <property type="evidence" value="ECO:0007669"/>
    <property type="project" value="TreeGrafter"/>
</dbReference>
<evidence type="ECO:0000256" key="1">
    <source>
        <dbReference type="ARBA" id="ARBA00022737"/>
    </source>
</evidence>
<sequence>MNKIVIQKPHTVNGHMCEERKALSNQEVVRASFCQRGQCGFGNFGGGHGSGFSGNDNLGYGGNFSGHGGFGVSFGGGGYNGSEDGYNGFGNDENHFEGGRSYNDFGSCNNQFSNFGPMEVGNFGGRSSGAYSGVGQYFAKP</sequence>
<protein>
    <submittedName>
        <fullName evidence="5">Heterogeneous nuclear ribonucleoprotein A1-like</fullName>
    </submittedName>
</protein>
<keyword evidence="2" id="KW-0694">RNA-binding</keyword>
<dbReference type="RefSeq" id="XP_021574614.1">
    <property type="nucleotide sequence ID" value="XM_021718939.1"/>
</dbReference>
<dbReference type="GeneID" id="110596769"/>
<organism evidence="4 5">
    <name type="scientific">Carlito syrichta</name>
    <name type="common">Philippine tarsier</name>
    <name type="synonym">Tarsius syrichta</name>
    <dbReference type="NCBI Taxonomy" id="1868482"/>
    <lineage>
        <taxon>Eukaryota</taxon>
        <taxon>Metazoa</taxon>
        <taxon>Chordata</taxon>
        <taxon>Craniata</taxon>
        <taxon>Vertebrata</taxon>
        <taxon>Euteleostomi</taxon>
        <taxon>Mammalia</taxon>
        <taxon>Eutheria</taxon>
        <taxon>Euarchontoglires</taxon>
        <taxon>Primates</taxon>
        <taxon>Haplorrhini</taxon>
        <taxon>Tarsiiformes</taxon>
        <taxon>Tarsiidae</taxon>
        <taxon>Carlito</taxon>
    </lineage>
</organism>
<gene>
    <name evidence="5" type="primary">LOC110596769</name>
</gene>
<dbReference type="PANTHER" id="PTHR48026">
    <property type="entry name" value="HOMOLOGOUS TO DROSOPHILA SQD (SQUID) PROTEIN"/>
    <property type="match status" value="1"/>
</dbReference>
<proteinExistence type="predicted"/>
<keyword evidence="1" id="KW-0677">Repeat</keyword>
<evidence type="ECO:0000259" key="3">
    <source>
        <dbReference type="Pfam" id="PF11627"/>
    </source>
</evidence>
<evidence type="ECO:0000313" key="4">
    <source>
        <dbReference type="Proteomes" id="UP000189704"/>
    </source>
</evidence>
<reference evidence="5" key="1">
    <citation type="submission" date="2025-08" db="UniProtKB">
        <authorList>
            <consortium name="RefSeq"/>
        </authorList>
    </citation>
    <scope>IDENTIFICATION</scope>
</reference>
<dbReference type="Pfam" id="PF11627">
    <property type="entry name" value="HnRNPA1_LC"/>
    <property type="match status" value="1"/>
</dbReference>
<dbReference type="Proteomes" id="UP000189704">
    <property type="component" value="Unplaced"/>
</dbReference>
<keyword evidence="4" id="KW-1185">Reference proteome</keyword>
<dbReference type="GO" id="GO:0003730">
    <property type="term" value="F:mRNA 3'-UTR binding"/>
    <property type="evidence" value="ECO:0007669"/>
    <property type="project" value="TreeGrafter"/>
</dbReference>
<feature type="domain" description="Heterogeneous nuclear ribonucleoprotein A1/A2 C-terminal" evidence="3">
    <location>
        <begin position="97"/>
        <end position="133"/>
    </location>
</feature>
<dbReference type="KEGG" id="csyr:110596769"/>
<dbReference type="PANTHER" id="PTHR48026:SF2">
    <property type="entry name" value="HETEROGENEOUS NUCLEAR RIBONUCLEOPROTEIN A1-RELATED"/>
    <property type="match status" value="1"/>
</dbReference>
<dbReference type="InterPro" id="IPR021662">
    <property type="entry name" value="HnRNPA1/A2_C"/>
</dbReference>
<evidence type="ECO:0000256" key="2">
    <source>
        <dbReference type="ARBA" id="ARBA00022884"/>
    </source>
</evidence>